<dbReference type="Proteomes" id="UP000266841">
    <property type="component" value="Unassembled WGS sequence"/>
</dbReference>
<reference evidence="1 2" key="1">
    <citation type="journal article" date="2012" name="Genome Biol.">
        <title>Genome and low-iron response of an oceanic diatom adapted to chronic iron limitation.</title>
        <authorList>
            <person name="Lommer M."/>
            <person name="Specht M."/>
            <person name="Roy A.S."/>
            <person name="Kraemer L."/>
            <person name="Andreson R."/>
            <person name="Gutowska M.A."/>
            <person name="Wolf J."/>
            <person name="Bergner S.V."/>
            <person name="Schilhabel M.B."/>
            <person name="Klostermeier U.C."/>
            <person name="Beiko R.G."/>
            <person name="Rosenstiel P."/>
            <person name="Hippler M."/>
            <person name="Laroche J."/>
        </authorList>
    </citation>
    <scope>NUCLEOTIDE SEQUENCE [LARGE SCALE GENOMIC DNA]</scope>
    <source>
        <strain evidence="1 2">CCMP1005</strain>
    </source>
</reference>
<dbReference type="Pfam" id="PF08238">
    <property type="entry name" value="Sel1"/>
    <property type="match status" value="2"/>
</dbReference>
<dbReference type="EMBL" id="AGNL01048019">
    <property type="protein sequence ID" value="EJK46067.1"/>
    <property type="molecule type" value="Genomic_DNA"/>
</dbReference>
<name>K0RHG0_THAOC</name>
<dbReference type="Gene3D" id="1.25.40.10">
    <property type="entry name" value="Tetratricopeptide repeat domain"/>
    <property type="match status" value="1"/>
</dbReference>
<comment type="caution">
    <text evidence="1">The sequence shown here is derived from an EMBL/GenBank/DDBJ whole genome shotgun (WGS) entry which is preliminary data.</text>
</comment>
<dbReference type="InterPro" id="IPR006597">
    <property type="entry name" value="Sel1-like"/>
</dbReference>
<sequence length="144" mass="16088">MDVQWTARLQRPPLFVSTRHGALLGGHLPGEVPPACRVQNGPVEEYRELRLGRGVEVCEEGDNWRGDLQLNGLCGLKKNEPWAFELWSEAEELGSNRALFLLGAAYYHGDKVEQDEAKGIHFWESAAMQGDAVSRFCLGHVEVD</sequence>
<dbReference type="SUPFAM" id="SSF81901">
    <property type="entry name" value="HCP-like"/>
    <property type="match status" value="1"/>
</dbReference>
<dbReference type="InterPro" id="IPR011990">
    <property type="entry name" value="TPR-like_helical_dom_sf"/>
</dbReference>
<protein>
    <submittedName>
        <fullName evidence="1">Uncharacterized protein</fullName>
    </submittedName>
</protein>
<accession>K0RHG0</accession>
<evidence type="ECO:0000313" key="2">
    <source>
        <dbReference type="Proteomes" id="UP000266841"/>
    </source>
</evidence>
<dbReference type="OrthoDB" id="272077at2759"/>
<proteinExistence type="predicted"/>
<organism evidence="1 2">
    <name type="scientific">Thalassiosira oceanica</name>
    <name type="common">Marine diatom</name>
    <dbReference type="NCBI Taxonomy" id="159749"/>
    <lineage>
        <taxon>Eukaryota</taxon>
        <taxon>Sar</taxon>
        <taxon>Stramenopiles</taxon>
        <taxon>Ochrophyta</taxon>
        <taxon>Bacillariophyta</taxon>
        <taxon>Coscinodiscophyceae</taxon>
        <taxon>Thalassiosirophycidae</taxon>
        <taxon>Thalassiosirales</taxon>
        <taxon>Thalassiosiraceae</taxon>
        <taxon>Thalassiosira</taxon>
    </lineage>
</organism>
<evidence type="ECO:0000313" key="1">
    <source>
        <dbReference type="EMBL" id="EJK46067.1"/>
    </source>
</evidence>
<dbReference type="SMART" id="SM00671">
    <property type="entry name" value="SEL1"/>
    <property type="match status" value="2"/>
</dbReference>
<dbReference type="AlphaFoldDB" id="K0RHG0"/>
<keyword evidence="2" id="KW-1185">Reference proteome</keyword>
<gene>
    <name evidence="1" type="ORF">THAOC_35288</name>
</gene>